<dbReference type="AlphaFoldDB" id="A0A1F7RTU7"/>
<comment type="caution">
    <text evidence="1">The sequence shown here is derived from an EMBL/GenBank/DDBJ whole genome shotgun (WGS) entry which is preliminary data.</text>
</comment>
<accession>A0A1F7RTU7</accession>
<name>A0A1F7RTU7_9BACT</name>
<evidence type="ECO:0000313" key="2">
    <source>
        <dbReference type="Proteomes" id="UP000179266"/>
    </source>
</evidence>
<evidence type="ECO:0000313" key="1">
    <source>
        <dbReference type="EMBL" id="OGL44861.1"/>
    </source>
</evidence>
<gene>
    <name evidence="1" type="ORF">A2161_12120</name>
</gene>
<reference evidence="1 2" key="1">
    <citation type="journal article" date="2016" name="Nat. Commun.">
        <title>Thousands of microbial genomes shed light on interconnected biogeochemical processes in an aquifer system.</title>
        <authorList>
            <person name="Anantharaman K."/>
            <person name="Brown C.T."/>
            <person name="Hug L.A."/>
            <person name="Sharon I."/>
            <person name="Castelle C.J."/>
            <person name="Probst A.J."/>
            <person name="Thomas B.C."/>
            <person name="Singh A."/>
            <person name="Wilkins M.J."/>
            <person name="Karaoz U."/>
            <person name="Brodie E.L."/>
            <person name="Williams K.H."/>
            <person name="Hubbard S.S."/>
            <person name="Banfield J.F."/>
        </authorList>
    </citation>
    <scope>NUCLEOTIDE SEQUENCE [LARGE SCALE GENOMIC DNA]</scope>
</reference>
<evidence type="ECO:0008006" key="3">
    <source>
        <dbReference type="Google" id="ProtNLM"/>
    </source>
</evidence>
<sequence length="120" mass="14198">MAQKIIVVLVILIIIFVAYQFIKVHILNATLDRELFSVLSMYKKRMDNGAGMKPKIEDMRRDAYEVFKKMDIPIKPDDIDVEVNFEQDYLAFRAKYPREINLIFYTYTSNVKVEVILEIE</sequence>
<organism evidence="1 2">
    <name type="scientific">Candidatus Schekmanbacteria bacterium RBG_13_48_7</name>
    <dbReference type="NCBI Taxonomy" id="1817878"/>
    <lineage>
        <taxon>Bacteria</taxon>
        <taxon>Candidatus Schekmaniibacteriota</taxon>
    </lineage>
</organism>
<dbReference type="Proteomes" id="UP000179266">
    <property type="component" value="Unassembled WGS sequence"/>
</dbReference>
<proteinExistence type="predicted"/>
<protein>
    <recommendedName>
        <fullName evidence="3">DUF4845 domain-containing protein</fullName>
    </recommendedName>
</protein>
<dbReference type="EMBL" id="MGDD01000201">
    <property type="protein sequence ID" value="OGL44861.1"/>
    <property type="molecule type" value="Genomic_DNA"/>
</dbReference>